<dbReference type="Gene3D" id="3.40.220.10">
    <property type="entry name" value="Leucine Aminopeptidase, subunit E, domain 1"/>
    <property type="match status" value="1"/>
</dbReference>
<dbReference type="InterPro" id="IPR011356">
    <property type="entry name" value="Leucine_aapep/pepB"/>
</dbReference>
<dbReference type="EMBL" id="CAEZTD010000086">
    <property type="protein sequence ID" value="CAB4566570.1"/>
    <property type="molecule type" value="Genomic_DNA"/>
</dbReference>
<evidence type="ECO:0000256" key="3">
    <source>
        <dbReference type="ARBA" id="ARBA00012565"/>
    </source>
</evidence>
<dbReference type="GO" id="GO:0070006">
    <property type="term" value="F:metalloaminopeptidase activity"/>
    <property type="evidence" value="ECO:0007669"/>
    <property type="project" value="InterPro"/>
</dbReference>
<dbReference type="InterPro" id="IPR008283">
    <property type="entry name" value="Peptidase_M17_N"/>
</dbReference>
<dbReference type="PRINTS" id="PR00481">
    <property type="entry name" value="LAMNOPPTDASE"/>
</dbReference>
<evidence type="ECO:0000256" key="2">
    <source>
        <dbReference type="ARBA" id="ARBA00009528"/>
    </source>
</evidence>
<keyword evidence="6" id="KW-0378">Hydrolase</keyword>
<evidence type="ECO:0000256" key="1">
    <source>
        <dbReference type="ARBA" id="ARBA00000135"/>
    </source>
</evidence>
<dbReference type="AlphaFoldDB" id="A0A6J6DQP1"/>
<proteinExistence type="inferred from homology"/>
<dbReference type="CDD" id="cd00433">
    <property type="entry name" value="Peptidase_M17"/>
    <property type="match status" value="1"/>
</dbReference>
<dbReference type="PANTHER" id="PTHR11963:SF23">
    <property type="entry name" value="CYTOSOL AMINOPEPTIDASE"/>
    <property type="match status" value="1"/>
</dbReference>
<keyword evidence="4" id="KW-0031">Aminopeptidase</keyword>
<evidence type="ECO:0000256" key="4">
    <source>
        <dbReference type="ARBA" id="ARBA00022438"/>
    </source>
</evidence>
<comment type="catalytic activity">
    <reaction evidence="1">
        <text>Release of an N-terminal amino acid, Xaa-|-Yaa-, in which Xaa is preferably Leu, but may be other amino acids including Pro although not Arg or Lys, and Yaa may be Pro. Amino acid amides and methyl esters are also readily hydrolyzed, but rates on arylamides are exceedingly low.</text>
        <dbReference type="EC" id="3.4.11.1"/>
    </reaction>
</comment>
<dbReference type="GO" id="GO:0006508">
    <property type="term" value="P:proteolysis"/>
    <property type="evidence" value="ECO:0007669"/>
    <property type="project" value="UniProtKB-KW"/>
</dbReference>
<dbReference type="InterPro" id="IPR043472">
    <property type="entry name" value="Macro_dom-like"/>
</dbReference>
<dbReference type="GO" id="GO:0030145">
    <property type="term" value="F:manganese ion binding"/>
    <property type="evidence" value="ECO:0007669"/>
    <property type="project" value="InterPro"/>
</dbReference>
<gene>
    <name evidence="8" type="ORF">UFOPK1591_01067</name>
</gene>
<evidence type="ECO:0000256" key="6">
    <source>
        <dbReference type="ARBA" id="ARBA00022801"/>
    </source>
</evidence>
<dbReference type="EC" id="3.4.11.1" evidence="3"/>
<evidence type="ECO:0000259" key="7">
    <source>
        <dbReference type="PROSITE" id="PS00631"/>
    </source>
</evidence>
<dbReference type="InterPro" id="IPR023042">
    <property type="entry name" value="Peptidase_M17_leu_NH2_pept"/>
</dbReference>
<reference evidence="8" key="1">
    <citation type="submission" date="2020-05" db="EMBL/GenBank/DDBJ databases">
        <authorList>
            <person name="Chiriac C."/>
            <person name="Salcher M."/>
            <person name="Ghai R."/>
            <person name="Kavagutti S V."/>
        </authorList>
    </citation>
    <scope>NUCLEOTIDE SEQUENCE</scope>
</reference>
<evidence type="ECO:0000313" key="8">
    <source>
        <dbReference type="EMBL" id="CAB4566570.1"/>
    </source>
</evidence>
<dbReference type="GO" id="GO:0005737">
    <property type="term" value="C:cytoplasm"/>
    <property type="evidence" value="ECO:0007669"/>
    <property type="project" value="InterPro"/>
</dbReference>
<dbReference type="SUPFAM" id="SSF52949">
    <property type="entry name" value="Macro domain-like"/>
    <property type="match status" value="1"/>
</dbReference>
<dbReference type="SUPFAM" id="SSF53187">
    <property type="entry name" value="Zn-dependent exopeptidases"/>
    <property type="match status" value="1"/>
</dbReference>
<accession>A0A6J6DQP1</accession>
<dbReference type="Pfam" id="PF02789">
    <property type="entry name" value="Peptidase_M17_N"/>
    <property type="match status" value="1"/>
</dbReference>
<evidence type="ECO:0000256" key="5">
    <source>
        <dbReference type="ARBA" id="ARBA00022670"/>
    </source>
</evidence>
<organism evidence="8">
    <name type="scientific">freshwater metagenome</name>
    <dbReference type="NCBI Taxonomy" id="449393"/>
    <lineage>
        <taxon>unclassified sequences</taxon>
        <taxon>metagenomes</taxon>
        <taxon>ecological metagenomes</taxon>
    </lineage>
</organism>
<feature type="domain" description="Cytosol aminopeptidase" evidence="7">
    <location>
        <begin position="336"/>
        <end position="343"/>
    </location>
</feature>
<keyword evidence="5" id="KW-0645">Protease</keyword>
<dbReference type="Gene3D" id="3.40.630.10">
    <property type="entry name" value="Zn peptidases"/>
    <property type="match status" value="1"/>
</dbReference>
<name>A0A6J6DQP1_9ZZZZ</name>
<dbReference type="Pfam" id="PF00883">
    <property type="entry name" value="Peptidase_M17"/>
    <property type="match status" value="1"/>
</dbReference>
<dbReference type="PROSITE" id="PS00631">
    <property type="entry name" value="CYTOSOL_AP"/>
    <property type="match status" value="1"/>
</dbReference>
<dbReference type="PANTHER" id="PTHR11963">
    <property type="entry name" value="LEUCINE AMINOPEPTIDASE-RELATED"/>
    <property type="match status" value="1"/>
</dbReference>
<sequence length="491" mass="51030">MPETLPSLRLLSKLPASVDAVIVGVTDRDGKPVVFALEEFEYLNEVIARTDARSALDTVTRIPDPRDDRRSIIFTGLGSSDVTPDVLRDAVGAAVRKLSGAKSLGIALPTASIDETAAIAEGALLGGYTFTQFQSKPNTSSGGGSRTPLSAISIVTQHKSKTVIDRSRAVATAAKLVKDLVNTPPNVLSPAELAARATAAAKPLPIRVKVWDEKQLEREGFGGIVGVGQGSSRPPRLVRLAYSPAKHKNHIALVGKGITFDTGGLSLKPASSMLGMKYDMTGAATVLAAICAIASLELPIAVTAWMCIAENMPSGTAIRPNDVLKMYGGKTVEVTNTDAEGRLVLADGLVAAEKEKPSLIIDVATLTGAASVALGNRYAGAMGDHAAVAQFVESATDAGEQFWPMPMPSELASLLKSDVADLMNAKVGNTAGGMLVGAAFLREFVGTTPWVHLDIASTANNPGGAYGFTGAGPTATAVRALIRHAERLSSK</sequence>
<dbReference type="InterPro" id="IPR000819">
    <property type="entry name" value="Peptidase_M17_C"/>
</dbReference>
<protein>
    <recommendedName>
        <fullName evidence="3">leucyl aminopeptidase</fullName>
        <ecNumber evidence="3">3.4.11.1</ecNumber>
    </recommendedName>
</protein>
<dbReference type="HAMAP" id="MF_00181">
    <property type="entry name" value="Cytosol_peptidase_M17"/>
    <property type="match status" value="1"/>
</dbReference>
<comment type="similarity">
    <text evidence="2">Belongs to the peptidase M17 family.</text>
</comment>
<dbReference type="NCBIfam" id="NF002073">
    <property type="entry name" value="PRK00913.1-2"/>
    <property type="match status" value="1"/>
</dbReference>